<dbReference type="SUPFAM" id="SSF69279">
    <property type="entry name" value="Phage tail proteins"/>
    <property type="match status" value="1"/>
</dbReference>
<dbReference type="EMBL" id="NWVK02000311">
    <property type="protein sequence ID" value="TVS83415.1"/>
    <property type="molecule type" value="Genomic_DNA"/>
</dbReference>
<protein>
    <submittedName>
        <fullName evidence="2">Phage tail protein</fullName>
    </submittedName>
</protein>
<feature type="coiled-coil region" evidence="1">
    <location>
        <begin position="236"/>
        <end position="263"/>
    </location>
</feature>
<name>A0A6H2NSI3_WOLPI</name>
<evidence type="ECO:0000256" key="1">
    <source>
        <dbReference type="SAM" id="Coils"/>
    </source>
</evidence>
<dbReference type="OrthoDB" id="7164505at2"/>
<keyword evidence="1" id="KW-0175">Coiled coil</keyword>
<organism evidence="2">
    <name type="scientific">Wolbachia pipientis</name>
    <dbReference type="NCBI Taxonomy" id="955"/>
    <lineage>
        <taxon>Bacteria</taxon>
        <taxon>Pseudomonadati</taxon>
        <taxon>Pseudomonadota</taxon>
        <taxon>Alphaproteobacteria</taxon>
        <taxon>Rickettsiales</taxon>
        <taxon>Anaplasmataceae</taxon>
        <taxon>Wolbachieae</taxon>
        <taxon>Wolbachia</taxon>
    </lineage>
</organism>
<proteinExistence type="predicted"/>
<dbReference type="AlphaFoldDB" id="A0A6H2NSI3"/>
<comment type="caution">
    <text evidence="2">The sequence shown here is derived from an EMBL/GenBank/DDBJ whole genome shotgun (WGS) entry which is preliminary data.</text>
</comment>
<reference evidence="2" key="1">
    <citation type="submission" date="2019-07" db="EMBL/GenBank/DDBJ databases">
        <title>Genome assemblies of Wolbachia strains wAlbA and wAlbB in wild caught Aedes albopictus specimens.</title>
        <authorList>
            <person name="Kulkarni A."/>
            <person name="Yu W."/>
            <person name="Xue R.-D."/>
            <person name="Ma Y."/>
            <person name="Xu J."/>
        </authorList>
    </citation>
    <scope>NUCLEOTIDE SEQUENCE</scope>
    <source>
        <strain evidence="2">FL2016</strain>
    </source>
</reference>
<evidence type="ECO:0000313" key="2">
    <source>
        <dbReference type="EMBL" id="TVS83415.1"/>
    </source>
</evidence>
<dbReference type="Proteomes" id="UP000217566">
    <property type="component" value="Unassembled WGS sequence"/>
</dbReference>
<accession>A0A6H2NSI3</accession>
<sequence>MQPDFIIDKCESIKDRVISLRLTDESGTIDDVVEVCVDYRDENLNIPDELNISLGYREIGVTPMGIYTINEITVQSPPKTLLIKAHATNLRLSLKEKVSKEWHQITLGNLVKEIAEKHGYGCKVAEEFENVLIPHINQTEESDISLLTKIAIEREAMAKLAGGYILFIPKGRAKSATGKALGTTAIRPQDTINWKVHFTVSRYNSVVAKWHSYERGETMSETVGFGSPSYTIQTLYSNVESALSAANAKLKQLKRNNAVLDVTMPGNPELFAEAKLSLLGFHQDIDGEWIIDRAEHVLNSSGYRTVLSASTLKENQ</sequence>
<gene>
    <name evidence="2" type="ORF">COM43_005370</name>
</gene>